<accession>A0ABD1DUL6</accession>
<reference evidence="2 3" key="1">
    <citation type="submission" date="2024-05" db="EMBL/GenBank/DDBJ databases">
        <title>Culex pipiens pipiens assembly and annotation.</title>
        <authorList>
            <person name="Alout H."/>
            <person name="Durand T."/>
        </authorList>
    </citation>
    <scope>NUCLEOTIDE SEQUENCE [LARGE SCALE GENOMIC DNA]</scope>
    <source>
        <strain evidence="2">HA-2024</strain>
        <tissue evidence="2">Whole body</tissue>
    </source>
</reference>
<organism evidence="2 3">
    <name type="scientific">Culex pipiens pipiens</name>
    <name type="common">Northern house mosquito</name>
    <dbReference type="NCBI Taxonomy" id="38569"/>
    <lineage>
        <taxon>Eukaryota</taxon>
        <taxon>Metazoa</taxon>
        <taxon>Ecdysozoa</taxon>
        <taxon>Arthropoda</taxon>
        <taxon>Hexapoda</taxon>
        <taxon>Insecta</taxon>
        <taxon>Pterygota</taxon>
        <taxon>Neoptera</taxon>
        <taxon>Endopterygota</taxon>
        <taxon>Diptera</taxon>
        <taxon>Nematocera</taxon>
        <taxon>Culicoidea</taxon>
        <taxon>Culicidae</taxon>
        <taxon>Culicinae</taxon>
        <taxon>Culicini</taxon>
        <taxon>Culex</taxon>
        <taxon>Culex</taxon>
    </lineage>
</organism>
<evidence type="ECO:0000313" key="2">
    <source>
        <dbReference type="EMBL" id="KAL1403428.1"/>
    </source>
</evidence>
<protein>
    <submittedName>
        <fullName evidence="2">Uncharacterized protein</fullName>
    </submittedName>
</protein>
<sequence>MDAASTESTPSKYDQQGARTIRTRPFQLERDGHGSPSYALVADSTPVDLPVVRLEGVHQLAKITQLGDQ</sequence>
<dbReference type="EMBL" id="JBEHCU010001603">
    <property type="protein sequence ID" value="KAL1403428.1"/>
    <property type="molecule type" value="Genomic_DNA"/>
</dbReference>
<evidence type="ECO:0000313" key="3">
    <source>
        <dbReference type="Proteomes" id="UP001562425"/>
    </source>
</evidence>
<gene>
    <name evidence="2" type="ORF">pipiens_019364</name>
</gene>
<feature type="region of interest" description="Disordered" evidence="1">
    <location>
        <begin position="1"/>
        <end position="35"/>
    </location>
</feature>
<proteinExistence type="predicted"/>
<keyword evidence="3" id="KW-1185">Reference proteome</keyword>
<evidence type="ECO:0000256" key="1">
    <source>
        <dbReference type="SAM" id="MobiDB-lite"/>
    </source>
</evidence>
<dbReference type="AlphaFoldDB" id="A0ABD1DUL6"/>
<comment type="caution">
    <text evidence="2">The sequence shown here is derived from an EMBL/GenBank/DDBJ whole genome shotgun (WGS) entry which is preliminary data.</text>
</comment>
<dbReference type="Proteomes" id="UP001562425">
    <property type="component" value="Unassembled WGS sequence"/>
</dbReference>
<name>A0ABD1DUL6_CULPP</name>
<feature type="compositionally biased region" description="Polar residues" evidence="1">
    <location>
        <begin position="1"/>
        <end position="18"/>
    </location>
</feature>